<dbReference type="RefSeq" id="WP_144563295.1">
    <property type="nucleotide sequence ID" value="NZ_VIVN01000003.1"/>
</dbReference>
<evidence type="ECO:0000259" key="1">
    <source>
        <dbReference type="Pfam" id="PF03445"/>
    </source>
</evidence>
<evidence type="ECO:0000313" key="4">
    <source>
        <dbReference type="Proteomes" id="UP000319671"/>
    </source>
</evidence>
<protein>
    <submittedName>
        <fullName evidence="3">CBS domain-containing protein</fullName>
    </submittedName>
</protein>
<dbReference type="InterPro" id="IPR043519">
    <property type="entry name" value="NT_sf"/>
</dbReference>
<evidence type="ECO:0000313" key="3">
    <source>
        <dbReference type="EMBL" id="TWE04863.1"/>
    </source>
</evidence>
<dbReference type="SUPFAM" id="SSF81301">
    <property type="entry name" value="Nucleotidyltransferase"/>
    <property type="match status" value="1"/>
</dbReference>
<keyword evidence="4" id="KW-1185">Reference proteome</keyword>
<feature type="domain" description="DUF294" evidence="2">
    <location>
        <begin position="182"/>
        <end position="307"/>
    </location>
</feature>
<gene>
    <name evidence="3" type="ORF">FB550_10337</name>
</gene>
<dbReference type="CDD" id="cd05401">
    <property type="entry name" value="NT_GlnE_GlnD_like"/>
    <property type="match status" value="1"/>
</dbReference>
<comment type="caution">
    <text evidence="3">The sequence shown here is derived from an EMBL/GenBank/DDBJ whole genome shotgun (WGS) entry which is preliminary data.</text>
</comment>
<name>A0A561DNC3_9BACI</name>
<sequence length="328" mass="38026">MQLDPYTELVQLRDKTINNVYHDHFKLNELHDTLIHRVADIAINQVSGQHGPPPSPFTFFVMGSAGRMEQSVWSDQDHGIIYLDSSDEARSYFLTLGKEISKGLYQAGYRYCDGGVMASNPFWCKSLNEWEQQLSKWMLESTWESIRYLLIFLDGRSIYGDVAYVEKLKKHIYQNMNQHHLLMKSLSNTLHLKKGINVLGQLLAETHGAHAGKLNIKEIGLFPYVNAIRLLSMKEKLYETSSLLRLEKIPDSYFPASDKAFFKKQFLKLLTYRLLFSDHKDYDSGHYLAVSRLTKEQIREVKEIIKNGAVLFHNMKRLIEKDDSVENE</sequence>
<organism evidence="3 4">
    <name type="scientific">Neobacillus bataviensis</name>
    <dbReference type="NCBI Taxonomy" id="220685"/>
    <lineage>
        <taxon>Bacteria</taxon>
        <taxon>Bacillati</taxon>
        <taxon>Bacillota</taxon>
        <taxon>Bacilli</taxon>
        <taxon>Bacillales</taxon>
        <taxon>Bacillaceae</taxon>
        <taxon>Neobacillus</taxon>
    </lineage>
</organism>
<dbReference type="EMBL" id="VIVN01000003">
    <property type="protein sequence ID" value="TWE04863.1"/>
    <property type="molecule type" value="Genomic_DNA"/>
</dbReference>
<reference evidence="3 4" key="1">
    <citation type="submission" date="2019-06" db="EMBL/GenBank/DDBJ databases">
        <title>Sorghum-associated microbial communities from plants grown in Nebraska, USA.</title>
        <authorList>
            <person name="Schachtman D."/>
        </authorList>
    </citation>
    <scope>NUCLEOTIDE SEQUENCE [LARGE SCALE GENOMIC DNA]</scope>
    <source>
        <strain evidence="3 4">2482</strain>
    </source>
</reference>
<dbReference type="Pfam" id="PF10335">
    <property type="entry name" value="DUF294_C"/>
    <property type="match status" value="1"/>
</dbReference>
<dbReference type="InterPro" id="IPR018821">
    <property type="entry name" value="DUF294_put_nucleoTrafse_sb-bd"/>
</dbReference>
<evidence type="ECO:0000259" key="2">
    <source>
        <dbReference type="Pfam" id="PF10335"/>
    </source>
</evidence>
<accession>A0A561DNC3</accession>
<dbReference type="InterPro" id="IPR005105">
    <property type="entry name" value="GlnD_Uridyltrans_N"/>
</dbReference>
<dbReference type="Proteomes" id="UP000319671">
    <property type="component" value="Unassembled WGS sequence"/>
</dbReference>
<dbReference type="GO" id="GO:0008773">
    <property type="term" value="F:[protein-PII] uridylyltransferase activity"/>
    <property type="evidence" value="ECO:0007669"/>
    <property type="project" value="InterPro"/>
</dbReference>
<proteinExistence type="predicted"/>
<feature type="domain" description="Protein-PII uridylyltransferase N-terminal" evidence="1">
    <location>
        <begin position="27"/>
        <end position="141"/>
    </location>
</feature>
<dbReference type="Pfam" id="PF03445">
    <property type="entry name" value="DUF294"/>
    <property type="match status" value="1"/>
</dbReference>
<dbReference type="AlphaFoldDB" id="A0A561DNC3"/>